<dbReference type="Proteomes" id="UP001611383">
    <property type="component" value="Chromosome"/>
</dbReference>
<dbReference type="InterPro" id="IPR027383">
    <property type="entry name" value="Znf_put"/>
</dbReference>
<keyword evidence="3" id="KW-1185">Reference proteome</keyword>
<gene>
    <name evidence="2" type="ORF">F0U60_47075</name>
</gene>
<dbReference type="Gene3D" id="1.10.10.1320">
    <property type="entry name" value="Anti-sigma factor, zinc-finger domain"/>
    <property type="match status" value="1"/>
</dbReference>
<feature type="domain" description="Putative zinc-finger" evidence="1">
    <location>
        <begin position="10"/>
        <end position="37"/>
    </location>
</feature>
<proteinExistence type="predicted"/>
<dbReference type="Gene3D" id="3.30.200.20">
    <property type="entry name" value="Phosphorylase Kinase, domain 1"/>
    <property type="match status" value="1"/>
</dbReference>
<dbReference type="Pfam" id="PF13490">
    <property type="entry name" value="zf-HC2"/>
    <property type="match status" value="1"/>
</dbReference>
<evidence type="ECO:0000313" key="2">
    <source>
        <dbReference type="EMBL" id="WNG50854.1"/>
    </source>
</evidence>
<evidence type="ECO:0000313" key="3">
    <source>
        <dbReference type="Proteomes" id="UP001611383"/>
    </source>
</evidence>
<reference evidence="2 3" key="1">
    <citation type="submission" date="2019-08" db="EMBL/GenBank/DDBJ databases">
        <title>Archangium and Cystobacter genomes.</title>
        <authorList>
            <person name="Chen I.-C.K."/>
            <person name="Wielgoss S."/>
        </authorList>
    </citation>
    <scope>NUCLEOTIDE SEQUENCE [LARGE SCALE GENOMIC DNA]</scope>
    <source>
        <strain evidence="2 3">Cbm 6</strain>
    </source>
</reference>
<organism evidence="2 3">
    <name type="scientific">Archangium minus</name>
    <dbReference type="NCBI Taxonomy" id="83450"/>
    <lineage>
        <taxon>Bacteria</taxon>
        <taxon>Pseudomonadati</taxon>
        <taxon>Myxococcota</taxon>
        <taxon>Myxococcia</taxon>
        <taxon>Myxococcales</taxon>
        <taxon>Cystobacterineae</taxon>
        <taxon>Archangiaceae</taxon>
        <taxon>Archangium</taxon>
    </lineage>
</organism>
<sequence length="113" mass="12073">MKTCPQETTLSDFLAGVLSEERRGDVLAHVERCPDCQWVLAAGDGAPTALVSPSEALADALSPPLLASGSSVSRYVVRERLGSGAMGVVYSADDPSVQCVRRPVMFRRSYCAR</sequence>
<accession>A0ABY9X617</accession>
<protein>
    <recommendedName>
        <fullName evidence="1">Putative zinc-finger domain-containing protein</fullName>
    </recommendedName>
</protein>
<dbReference type="InterPro" id="IPR041916">
    <property type="entry name" value="Anti_sigma_zinc_sf"/>
</dbReference>
<name>A0ABY9X617_9BACT</name>
<evidence type="ECO:0000259" key="1">
    <source>
        <dbReference type="Pfam" id="PF13490"/>
    </source>
</evidence>
<dbReference type="EMBL" id="CP043494">
    <property type="protein sequence ID" value="WNG50854.1"/>
    <property type="molecule type" value="Genomic_DNA"/>
</dbReference>
<dbReference type="RefSeq" id="WP_395810449.1">
    <property type="nucleotide sequence ID" value="NZ_CP043494.1"/>
</dbReference>